<reference evidence="1" key="1">
    <citation type="submission" date="2020-06" db="EMBL/GenBank/DDBJ databases">
        <authorList>
            <person name="Li T."/>
            <person name="Hu X."/>
            <person name="Zhang T."/>
            <person name="Song X."/>
            <person name="Zhang H."/>
            <person name="Dai N."/>
            <person name="Sheng W."/>
            <person name="Hou X."/>
            <person name="Wei L."/>
        </authorList>
    </citation>
    <scope>NUCLEOTIDE SEQUENCE</scope>
    <source>
        <strain evidence="1">G02</strain>
        <tissue evidence="1">Leaf</tissue>
    </source>
</reference>
<comment type="caution">
    <text evidence="1">The sequence shown here is derived from an EMBL/GenBank/DDBJ whole genome shotgun (WGS) entry which is preliminary data.</text>
</comment>
<proteinExistence type="predicted"/>
<organism evidence="1">
    <name type="scientific">Sesamum radiatum</name>
    <name type="common">Black benniseed</name>
    <dbReference type="NCBI Taxonomy" id="300843"/>
    <lineage>
        <taxon>Eukaryota</taxon>
        <taxon>Viridiplantae</taxon>
        <taxon>Streptophyta</taxon>
        <taxon>Embryophyta</taxon>
        <taxon>Tracheophyta</taxon>
        <taxon>Spermatophyta</taxon>
        <taxon>Magnoliopsida</taxon>
        <taxon>eudicotyledons</taxon>
        <taxon>Gunneridae</taxon>
        <taxon>Pentapetalae</taxon>
        <taxon>asterids</taxon>
        <taxon>lamiids</taxon>
        <taxon>Lamiales</taxon>
        <taxon>Pedaliaceae</taxon>
        <taxon>Sesamum</taxon>
    </lineage>
</organism>
<evidence type="ECO:0000313" key="1">
    <source>
        <dbReference type="EMBL" id="KAL0404703.1"/>
    </source>
</evidence>
<dbReference type="EMBL" id="JACGWJ010000008">
    <property type="protein sequence ID" value="KAL0404703.1"/>
    <property type="molecule type" value="Genomic_DNA"/>
</dbReference>
<gene>
    <name evidence="1" type="ORF">Sradi_2111100</name>
</gene>
<reference evidence="1" key="2">
    <citation type="journal article" date="2024" name="Plant">
        <title>Genomic evolution and insights into agronomic trait innovations of Sesamum species.</title>
        <authorList>
            <person name="Miao H."/>
            <person name="Wang L."/>
            <person name="Qu L."/>
            <person name="Liu H."/>
            <person name="Sun Y."/>
            <person name="Le M."/>
            <person name="Wang Q."/>
            <person name="Wei S."/>
            <person name="Zheng Y."/>
            <person name="Lin W."/>
            <person name="Duan Y."/>
            <person name="Cao H."/>
            <person name="Xiong S."/>
            <person name="Wang X."/>
            <person name="Wei L."/>
            <person name="Li C."/>
            <person name="Ma Q."/>
            <person name="Ju M."/>
            <person name="Zhao R."/>
            <person name="Li G."/>
            <person name="Mu C."/>
            <person name="Tian Q."/>
            <person name="Mei H."/>
            <person name="Zhang T."/>
            <person name="Gao T."/>
            <person name="Zhang H."/>
        </authorList>
    </citation>
    <scope>NUCLEOTIDE SEQUENCE</scope>
    <source>
        <strain evidence="1">G02</strain>
    </source>
</reference>
<name>A0AAW2TKL7_SESRA</name>
<accession>A0AAW2TKL7</accession>
<sequence>GMDNSMEESLLSTAAEENSELKGRIWEESKKIWKVALPGIISRVSSFGKIVVTQSFIGHISAVDLAGYALVQTVIERFVEGIVASSCSI</sequence>
<protein>
    <submittedName>
        <fullName evidence="1">Protein DETOXIFICATION 24</fullName>
    </submittedName>
</protein>
<dbReference type="AlphaFoldDB" id="A0AAW2TKL7"/>
<feature type="non-terminal residue" evidence="1">
    <location>
        <position position="1"/>
    </location>
</feature>